<dbReference type="SUPFAM" id="SSF52540">
    <property type="entry name" value="P-loop containing nucleoside triphosphate hydrolases"/>
    <property type="match status" value="1"/>
</dbReference>
<sequence>MNGKSNNSFTASVFCYYKIYNDLHLIINSGPNDDLVGYLVKLDRLNDAIIYFKRTAVIDEQKRLTQLYDVGRQKLIEASDEVIMRHTNPILPNELLELCRSTSSLSIDTDSMQVPDLGSFRIIFDWFNEHGFQQGLINSYASKRGTLSRNSLKSLAEHLQRNCARRASVSMTCIRSHTSSRRASYCSELLRGKIKTKIDGIGRRLTLSPLLDGRRPSLKNTLLPPEMDTYNDHNVDNLSSSVRFSSDRETNNYKFLLDAFVVLLLHDSDLLFYTFSNEFNSLIFIKSIELPLAYMHDEAQQLCKAIERLPSKIDSGKVAFFGLLSIIRWFHKSKPVFTKFYDENDLAPEHQFGSALSAVFEHSIIECLRMILEEVRNDSSDINQGSHIHPLALHVLSFMEGLLDYEDLSESDRNQLKTSFSTVNGAIDTLRQQNQEYIIDDIQIRDHLRNGMSSSDRLTNRNTSNGMFAHNNIASTFTCDCGQEYDNQIALDEHKGTKGTELEHLDEMNTSFKRLELNSDRKLVNTSEKQTVQSKESAISSLHGKTSQIQEDLCKDYYSNEVNHITEQLQFNIILMGSPRVGKSQLINAICNGENKAETSSSLNSCTKEVSCYFLEDNQQQMPGIKPFRVNFYDTPGIESWTNQGGVTTMLKFIEDKDPICVMYCAAPGTFADLSQVRPVLKFCQEKRIFWAFVCTNMWSNVSRKEVIREFEKELTIFGDGTEKFFDQLHSRVPHKVTIFGNNALCTMVNSIEFYDPDYSPEKKPVQGIDELIHCIMDALDNDKLLGWCSAVLYRRSYWEKFSQKLSGFVSLRMKNIQNITSGSIQSIAANTMMSIFSMIRKRSV</sequence>
<dbReference type="GO" id="GO:0005525">
    <property type="term" value="F:GTP binding"/>
    <property type="evidence" value="ECO:0007669"/>
    <property type="project" value="InterPro"/>
</dbReference>
<reference evidence="2" key="1">
    <citation type="submission" date="2021-02" db="EMBL/GenBank/DDBJ databases">
        <authorList>
            <person name="Nowell W R."/>
        </authorList>
    </citation>
    <scope>NUCLEOTIDE SEQUENCE</scope>
</reference>
<organism evidence="2 3">
    <name type="scientific">Rotaria sordida</name>
    <dbReference type="NCBI Taxonomy" id="392033"/>
    <lineage>
        <taxon>Eukaryota</taxon>
        <taxon>Metazoa</taxon>
        <taxon>Spiralia</taxon>
        <taxon>Gnathifera</taxon>
        <taxon>Rotifera</taxon>
        <taxon>Eurotatoria</taxon>
        <taxon>Bdelloidea</taxon>
        <taxon>Philodinida</taxon>
        <taxon>Philodinidae</taxon>
        <taxon>Rotaria</taxon>
    </lineage>
</organism>
<comment type="caution">
    <text evidence="2">The sequence shown here is derived from an EMBL/GenBank/DDBJ whole genome shotgun (WGS) entry which is preliminary data.</text>
</comment>
<dbReference type="Gene3D" id="1.20.1280.170">
    <property type="entry name" value="Exocyst complex component Exo70"/>
    <property type="match status" value="2"/>
</dbReference>
<dbReference type="AlphaFoldDB" id="A0A818VK42"/>
<dbReference type="Gene3D" id="3.40.50.300">
    <property type="entry name" value="P-loop containing nucleotide triphosphate hydrolases"/>
    <property type="match status" value="1"/>
</dbReference>
<dbReference type="CDD" id="cd00882">
    <property type="entry name" value="Ras_like_GTPase"/>
    <property type="match status" value="1"/>
</dbReference>
<dbReference type="Proteomes" id="UP000663836">
    <property type="component" value="Unassembled WGS sequence"/>
</dbReference>
<evidence type="ECO:0000313" key="3">
    <source>
        <dbReference type="Proteomes" id="UP000663836"/>
    </source>
</evidence>
<accession>A0A818VK42</accession>
<dbReference type="InterPro" id="IPR027417">
    <property type="entry name" value="P-loop_NTPase"/>
</dbReference>
<name>A0A818VK42_9BILA</name>
<dbReference type="InterPro" id="IPR006073">
    <property type="entry name" value="GTP-bd"/>
</dbReference>
<feature type="domain" description="G" evidence="1">
    <location>
        <begin position="573"/>
        <end position="663"/>
    </location>
</feature>
<evidence type="ECO:0000313" key="2">
    <source>
        <dbReference type="EMBL" id="CAF3708626.1"/>
    </source>
</evidence>
<dbReference type="Pfam" id="PF01926">
    <property type="entry name" value="MMR_HSR1"/>
    <property type="match status" value="1"/>
</dbReference>
<dbReference type="InterPro" id="IPR016159">
    <property type="entry name" value="Cullin_repeat-like_dom_sf"/>
</dbReference>
<dbReference type="SUPFAM" id="SSF74788">
    <property type="entry name" value="Cullin repeat-like"/>
    <property type="match status" value="1"/>
</dbReference>
<protein>
    <recommendedName>
        <fullName evidence="1">G domain-containing protein</fullName>
    </recommendedName>
</protein>
<dbReference type="EMBL" id="CAJOBD010000705">
    <property type="protein sequence ID" value="CAF3708626.1"/>
    <property type="molecule type" value="Genomic_DNA"/>
</dbReference>
<proteinExistence type="predicted"/>
<gene>
    <name evidence="2" type="ORF">JBS370_LOCUS9994</name>
</gene>
<evidence type="ECO:0000259" key="1">
    <source>
        <dbReference type="Pfam" id="PF01926"/>
    </source>
</evidence>